<evidence type="ECO:0000313" key="4">
    <source>
        <dbReference type="EMBL" id="GAA4082359.1"/>
    </source>
</evidence>
<accession>A0ABP7W6N9</accession>
<dbReference type="SUPFAM" id="SSF56042">
    <property type="entry name" value="PurM C-terminal domain-like"/>
    <property type="match status" value="1"/>
</dbReference>
<dbReference type="InterPro" id="IPR036676">
    <property type="entry name" value="PurM-like_C_sf"/>
</dbReference>
<feature type="domain" description="PurM-like N-terminal" evidence="2">
    <location>
        <begin position="63"/>
        <end position="169"/>
    </location>
</feature>
<evidence type="ECO:0000259" key="3">
    <source>
        <dbReference type="Pfam" id="PF02769"/>
    </source>
</evidence>
<evidence type="ECO:0000259" key="2">
    <source>
        <dbReference type="Pfam" id="PF00586"/>
    </source>
</evidence>
<name>A0ABP7W6N9_9GAMM</name>
<evidence type="ECO:0000313" key="5">
    <source>
        <dbReference type="Proteomes" id="UP001500392"/>
    </source>
</evidence>
<evidence type="ECO:0000256" key="1">
    <source>
        <dbReference type="ARBA" id="ARBA00022977"/>
    </source>
</evidence>
<proteinExistence type="predicted"/>
<gene>
    <name evidence="4" type="ORF">GCM10022414_01090</name>
</gene>
<dbReference type="Pfam" id="PF02769">
    <property type="entry name" value="AIRS_C"/>
    <property type="match status" value="1"/>
</dbReference>
<feature type="domain" description="PurM-like C-terminal" evidence="3">
    <location>
        <begin position="210"/>
        <end position="314"/>
    </location>
</feature>
<protein>
    <submittedName>
        <fullName evidence="4">Methanogenesis marker 2 protein</fullName>
    </submittedName>
</protein>
<dbReference type="InterPro" id="IPR036921">
    <property type="entry name" value="PurM-like_N_sf"/>
</dbReference>
<dbReference type="PANTHER" id="PTHR30270:SF0">
    <property type="entry name" value="THIAMINE-MONOPHOSPHATE KINASE"/>
    <property type="match status" value="1"/>
</dbReference>
<comment type="caution">
    <text evidence="4">The sequence shown here is derived from an EMBL/GenBank/DDBJ whole genome shotgun (WGS) entry which is preliminary data.</text>
</comment>
<reference evidence="5" key="1">
    <citation type="journal article" date="2019" name="Int. J. Syst. Evol. Microbiol.">
        <title>The Global Catalogue of Microorganisms (GCM) 10K type strain sequencing project: providing services to taxonomists for standard genome sequencing and annotation.</title>
        <authorList>
            <consortium name="The Broad Institute Genomics Platform"/>
            <consortium name="The Broad Institute Genome Sequencing Center for Infectious Disease"/>
            <person name="Wu L."/>
            <person name="Ma J."/>
        </authorList>
    </citation>
    <scope>NUCLEOTIDE SEQUENCE [LARGE SCALE GENOMIC DNA]</scope>
    <source>
        <strain evidence="5">JCM 17304</strain>
    </source>
</reference>
<dbReference type="Pfam" id="PF00586">
    <property type="entry name" value="AIRS"/>
    <property type="match status" value="1"/>
</dbReference>
<dbReference type="InterPro" id="IPR016188">
    <property type="entry name" value="PurM-like_N"/>
</dbReference>
<organism evidence="4 5">
    <name type="scientific">Zhongshania borealis</name>
    <dbReference type="NCBI Taxonomy" id="889488"/>
    <lineage>
        <taxon>Bacteria</taxon>
        <taxon>Pseudomonadati</taxon>
        <taxon>Pseudomonadota</taxon>
        <taxon>Gammaproteobacteria</taxon>
        <taxon>Cellvibrionales</taxon>
        <taxon>Spongiibacteraceae</taxon>
        <taxon>Zhongshania</taxon>
    </lineage>
</organism>
<dbReference type="PANTHER" id="PTHR30270">
    <property type="entry name" value="THIAMINE-MONOPHOSPHATE KINASE"/>
    <property type="match status" value="1"/>
</dbReference>
<sequence>MRPLNRRPSFTIDRTVTDAKLATLISKHRELPEIKAKRAIRHAAAMLPSTSATDLKARYAQPGDDCAALPCPGGYQLLAMEGMLPDFVAKDPKAAGWSSVMVNVSDIAAMGGRATAIVNAFWHHDDESSQILMHHIKRACDVFGLHFAGGHSSISPAHTPSLAVAITGYASKLLSCHHLRPGQRLFILSDLNGRWHGDLPYWGCVGGKSPEQIRNQWQIPAELAERGLAVAAKDISNGGILGTLIMMLELTACGATLDLNAIPRPQGDLSRWLQAFQSFGFLLAVEAEQVTPLIQFFQHSHLSCTPVGSINDSACIELDYGGSRGVFWDLKSEQLTNMGGALCPPSISP</sequence>
<dbReference type="SUPFAM" id="SSF55326">
    <property type="entry name" value="PurM N-terminal domain-like"/>
    <property type="match status" value="1"/>
</dbReference>
<dbReference type="Proteomes" id="UP001500392">
    <property type="component" value="Unassembled WGS sequence"/>
</dbReference>
<dbReference type="EMBL" id="BAABDM010000001">
    <property type="protein sequence ID" value="GAA4082359.1"/>
    <property type="molecule type" value="Genomic_DNA"/>
</dbReference>
<dbReference type="Gene3D" id="3.30.1330.10">
    <property type="entry name" value="PurM-like, N-terminal domain"/>
    <property type="match status" value="1"/>
</dbReference>
<dbReference type="InterPro" id="IPR010918">
    <property type="entry name" value="PurM-like_C_dom"/>
</dbReference>
<dbReference type="InterPro" id="IPR006283">
    <property type="entry name" value="ThiL-like"/>
</dbReference>
<dbReference type="InterPro" id="IPR024030">
    <property type="entry name" value="AIR_synthase-rel_sll0787"/>
</dbReference>
<keyword evidence="5" id="KW-1185">Reference proteome</keyword>
<dbReference type="NCBIfam" id="TIGR04049">
    <property type="entry name" value="AIR_rel_sll0787"/>
    <property type="match status" value="1"/>
</dbReference>
<keyword evidence="1" id="KW-0784">Thiamine biosynthesis</keyword>
<dbReference type="Gene3D" id="3.90.650.10">
    <property type="entry name" value="PurM-like C-terminal domain"/>
    <property type="match status" value="1"/>
</dbReference>
<dbReference type="RefSeq" id="WP_344931731.1">
    <property type="nucleotide sequence ID" value="NZ_BAABDM010000001.1"/>
</dbReference>